<reference evidence="3" key="1">
    <citation type="journal article" date="2019" name="Int. J. Syst. Evol. Microbiol.">
        <title>The Global Catalogue of Microorganisms (GCM) 10K type strain sequencing project: providing services to taxonomists for standard genome sequencing and annotation.</title>
        <authorList>
            <consortium name="The Broad Institute Genomics Platform"/>
            <consortium name="The Broad Institute Genome Sequencing Center for Infectious Disease"/>
            <person name="Wu L."/>
            <person name="Ma J."/>
        </authorList>
    </citation>
    <scope>NUCLEOTIDE SEQUENCE [LARGE SCALE GENOMIC DNA]</scope>
    <source>
        <strain evidence="3">SHR3</strain>
    </source>
</reference>
<dbReference type="Gene3D" id="3.30.70.1230">
    <property type="entry name" value="Nucleotide cyclase"/>
    <property type="match status" value="1"/>
</dbReference>
<sequence length="288" mass="31271">MPERKNLCVLAATLPSDARLAARLGADEAAHAVDRCMRRMERSIDGHGGSVVRHQAESIVATFERCDAGVLAACEMLERVRSLPPLSGSRQTVCIGLHYGVVEGDPAQGEGVDIALRLAALARPEQALASGQAIMLLTPAARHAASPQAIRSTEIDALEFPVHTVGQRVGMVTSLPPTSRLSQRLRLRHQQDVIFVEEQRPVLLLGRELGNDVVIMDPRASRQHARIERRREGFILIDESSNGTYISVDGAKETCVRHGELPLLGPGRLGCGFSAGEIERDLVFFDIV</sequence>
<dbReference type="EMBL" id="JBHSOG010000049">
    <property type="protein sequence ID" value="MFC5770231.1"/>
    <property type="molecule type" value="Genomic_DNA"/>
</dbReference>
<name>A0ABW1ATA6_9RHOO</name>
<dbReference type="CDD" id="cd00060">
    <property type="entry name" value="FHA"/>
    <property type="match status" value="1"/>
</dbReference>
<evidence type="ECO:0000313" key="2">
    <source>
        <dbReference type="EMBL" id="MFC5770231.1"/>
    </source>
</evidence>
<dbReference type="RefSeq" id="WP_096450133.1">
    <property type="nucleotide sequence ID" value="NZ_JBHSOG010000049.1"/>
</dbReference>
<keyword evidence="3" id="KW-1185">Reference proteome</keyword>
<evidence type="ECO:0000259" key="1">
    <source>
        <dbReference type="PROSITE" id="PS50006"/>
    </source>
</evidence>
<evidence type="ECO:0000313" key="3">
    <source>
        <dbReference type="Proteomes" id="UP001595974"/>
    </source>
</evidence>
<dbReference type="InterPro" id="IPR029787">
    <property type="entry name" value="Nucleotide_cyclase"/>
</dbReference>
<dbReference type="SUPFAM" id="SSF49879">
    <property type="entry name" value="SMAD/FHA domain"/>
    <property type="match status" value="1"/>
</dbReference>
<dbReference type="SMART" id="SM00240">
    <property type="entry name" value="FHA"/>
    <property type="match status" value="1"/>
</dbReference>
<dbReference type="InterPro" id="IPR000253">
    <property type="entry name" value="FHA_dom"/>
</dbReference>
<dbReference type="Gene3D" id="2.60.200.20">
    <property type="match status" value="1"/>
</dbReference>
<organism evidence="2 3">
    <name type="scientific">Thauera sinica</name>
    <dbReference type="NCBI Taxonomy" id="2665146"/>
    <lineage>
        <taxon>Bacteria</taxon>
        <taxon>Pseudomonadati</taxon>
        <taxon>Pseudomonadota</taxon>
        <taxon>Betaproteobacteria</taxon>
        <taxon>Rhodocyclales</taxon>
        <taxon>Zoogloeaceae</taxon>
        <taxon>Thauera</taxon>
    </lineage>
</organism>
<dbReference type="Pfam" id="PF00498">
    <property type="entry name" value="FHA"/>
    <property type="match status" value="1"/>
</dbReference>
<dbReference type="SUPFAM" id="SSF55073">
    <property type="entry name" value="Nucleotide cyclase"/>
    <property type="match status" value="1"/>
</dbReference>
<dbReference type="InterPro" id="IPR008984">
    <property type="entry name" value="SMAD_FHA_dom_sf"/>
</dbReference>
<gene>
    <name evidence="2" type="ORF">ACFPTN_12685</name>
</gene>
<dbReference type="Proteomes" id="UP001595974">
    <property type="component" value="Unassembled WGS sequence"/>
</dbReference>
<dbReference type="PROSITE" id="PS50006">
    <property type="entry name" value="FHA_DOMAIN"/>
    <property type="match status" value="1"/>
</dbReference>
<proteinExistence type="predicted"/>
<accession>A0ABW1ATA6</accession>
<protein>
    <submittedName>
        <fullName evidence="2">FHA domain-containing protein</fullName>
    </submittedName>
</protein>
<feature type="domain" description="FHA" evidence="1">
    <location>
        <begin position="203"/>
        <end position="247"/>
    </location>
</feature>
<comment type="caution">
    <text evidence="2">The sequence shown here is derived from an EMBL/GenBank/DDBJ whole genome shotgun (WGS) entry which is preliminary data.</text>
</comment>